<dbReference type="AlphaFoldDB" id="A0A7Y0RC33"/>
<dbReference type="RefSeq" id="WP_135955900.1">
    <property type="nucleotide sequence ID" value="NZ_JABCKY010000001.1"/>
</dbReference>
<dbReference type="InterPro" id="IPR029052">
    <property type="entry name" value="Metallo-depent_PP-like"/>
</dbReference>
<keyword evidence="3" id="KW-1185">Reference proteome</keyword>
<dbReference type="GO" id="GO:0016787">
    <property type="term" value="F:hydrolase activity"/>
    <property type="evidence" value="ECO:0007669"/>
    <property type="project" value="InterPro"/>
</dbReference>
<proteinExistence type="predicted"/>
<evidence type="ECO:0000259" key="1">
    <source>
        <dbReference type="Pfam" id="PF00149"/>
    </source>
</evidence>
<feature type="domain" description="Calcineurin-like phosphoesterase" evidence="1">
    <location>
        <begin position="39"/>
        <end position="226"/>
    </location>
</feature>
<evidence type="ECO:0000313" key="2">
    <source>
        <dbReference type="EMBL" id="NMT63482.1"/>
    </source>
</evidence>
<accession>A0A7Y0RC33</accession>
<reference evidence="2 3" key="1">
    <citation type="submission" date="2020-04" db="EMBL/GenBank/DDBJ databases">
        <title>Marinobacter oceani sp. nov., isolated from marine solar saltern.</title>
        <authorList>
            <person name="Chen X.-Y."/>
        </authorList>
    </citation>
    <scope>NUCLEOTIDE SEQUENCE [LARGE SCALE GENOMIC DNA]</scope>
    <source>
        <strain evidence="2 3">W62</strain>
    </source>
</reference>
<protein>
    <recommendedName>
        <fullName evidence="1">Calcineurin-like phosphoesterase domain-containing protein</fullName>
    </recommendedName>
</protein>
<dbReference type="SUPFAM" id="SSF56300">
    <property type="entry name" value="Metallo-dependent phosphatases"/>
    <property type="match status" value="1"/>
</dbReference>
<organism evidence="2 3">
    <name type="scientific">Marinobacter orientalis</name>
    <dbReference type="NCBI Taxonomy" id="1928859"/>
    <lineage>
        <taxon>Bacteria</taxon>
        <taxon>Pseudomonadati</taxon>
        <taxon>Pseudomonadota</taxon>
        <taxon>Gammaproteobacteria</taxon>
        <taxon>Pseudomonadales</taxon>
        <taxon>Marinobacteraceae</taxon>
        <taxon>Marinobacter</taxon>
    </lineage>
</organism>
<dbReference type="Pfam" id="PF00149">
    <property type="entry name" value="Metallophos"/>
    <property type="match status" value="1"/>
</dbReference>
<name>A0A7Y0RC33_9GAMM</name>
<dbReference type="EMBL" id="JABCKY010000001">
    <property type="protein sequence ID" value="NMT63482.1"/>
    <property type="molecule type" value="Genomic_DNA"/>
</dbReference>
<dbReference type="InterPro" id="IPR004843">
    <property type="entry name" value="Calcineurin-like_PHP"/>
</dbReference>
<sequence length="253" mass="27412">MPFHTLRYWTSGTGGRPRLRELPFLRATADELPIEVRSVVLTSDLQGREYLSRKLHGTERLLGEAVADELAKLRGAGIIPDISTLLSCGDLYDYPDCRKVGGSGNVTAAFKALSTIARQVVGVLGNHDHVDPNEYLPSNVPLLDADLLMVSGFRVGGVSGVIGDPKRHNRRSEEAFLAAMEHVTRQSPDILLLHQGTEDVGLNQLGVPAIALSLETGFAGMTVFGHTRWSEHFLINLGDGQAVNVDGRVIIVT</sequence>
<dbReference type="Gene3D" id="3.60.21.10">
    <property type="match status" value="1"/>
</dbReference>
<comment type="caution">
    <text evidence="2">The sequence shown here is derived from an EMBL/GenBank/DDBJ whole genome shotgun (WGS) entry which is preliminary data.</text>
</comment>
<dbReference type="Proteomes" id="UP000567186">
    <property type="component" value="Unassembled WGS sequence"/>
</dbReference>
<evidence type="ECO:0000313" key="3">
    <source>
        <dbReference type="Proteomes" id="UP000567186"/>
    </source>
</evidence>
<dbReference type="OrthoDB" id="2729229at2"/>
<gene>
    <name evidence="2" type="ORF">HIU99_07695</name>
</gene>